<dbReference type="EMBL" id="JASPKZ010009370">
    <property type="protein sequence ID" value="KAJ9577236.1"/>
    <property type="molecule type" value="Genomic_DNA"/>
</dbReference>
<protein>
    <recommendedName>
        <fullName evidence="4">RCC1-like domain-containing protein</fullName>
    </recommendedName>
</protein>
<reference evidence="5" key="1">
    <citation type="journal article" date="2023" name="IScience">
        <title>Live-bearing cockroach genome reveals convergent evolutionary mechanisms linked to viviparity in insects and beyond.</title>
        <authorList>
            <person name="Fouks B."/>
            <person name="Harrison M.C."/>
            <person name="Mikhailova A.A."/>
            <person name="Marchal E."/>
            <person name="English S."/>
            <person name="Carruthers M."/>
            <person name="Jennings E.C."/>
            <person name="Chiamaka E.L."/>
            <person name="Frigard R.A."/>
            <person name="Pippel M."/>
            <person name="Attardo G.M."/>
            <person name="Benoit J.B."/>
            <person name="Bornberg-Bauer E."/>
            <person name="Tobe S.S."/>
        </authorList>
    </citation>
    <scope>NUCLEOTIDE SEQUENCE</scope>
    <source>
        <strain evidence="5">Stay&amp;Tobe</strain>
    </source>
</reference>
<feature type="repeat" description="RCC1" evidence="3">
    <location>
        <begin position="322"/>
        <end position="372"/>
    </location>
</feature>
<proteinExistence type="predicted"/>
<keyword evidence="1" id="KW-0344">Guanine-nucleotide releasing factor</keyword>
<organism evidence="5 6">
    <name type="scientific">Diploptera punctata</name>
    <name type="common">Pacific beetle cockroach</name>
    <dbReference type="NCBI Taxonomy" id="6984"/>
    <lineage>
        <taxon>Eukaryota</taxon>
        <taxon>Metazoa</taxon>
        <taxon>Ecdysozoa</taxon>
        <taxon>Arthropoda</taxon>
        <taxon>Hexapoda</taxon>
        <taxon>Insecta</taxon>
        <taxon>Pterygota</taxon>
        <taxon>Neoptera</taxon>
        <taxon>Polyneoptera</taxon>
        <taxon>Dictyoptera</taxon>
        <taxon>Blattodea</taxon>
        <taxon>Blaberoidea</taxon>
        <taxon>Blaberidae</taxon>
        <taxon>Diplopterinae</taxon>
        <taxon>Diploptera</taxon>
    </lineage>
</organism>
<dbReference type="PROSITE" id="PS00626">
    <property type="entry name" value="RCC1_2"/>
    <property type="match status" value="1"/>
</dbReference>
<feature type="repeat" description="RCC1" evidence="3">
    <location>
        <begin position="270"/>
        <end position="321"/>
    </location>
</feature>
<dbReference type="GO" id="GO:0005085">
    <property type="term" value="F:guanyl-nucleotide exchange factor activity"/>
    <property type="evidence" value="ECO:0007669"/>
    <property type="project" value="TreeGrafter"/>
</dbReference>
<evidence type="ECO:0000313" key="6">
    <source>
        <dbReference type="Proteomes" id="UP001233999"/>
    </source>
</evidence>
<dbReference type="AlphaFoldDB" id="A0AAD7ZB29"/>
<feature type="repeat" description="RCC1" evidence="3">
    <location>
        <begin position="159"/>
        <end position="213"/>
    </location>
</feature>
<dbReference type="PROSITE" id="PS50012">
    <property type="entry name" value="RCC1_3"/>
    <property type="match status" value="7"/>
</dbReference>
<evidence type="ECO:0000313" key="5">
    <source>
        <dbReference type="EMBL" id="KAJ9577236.1"/>
    </source>
</evidence>
<dbReference type="InterPro" id="IPR000408">
    <property type="entry name" value="Reg_chr_condens"/>
</dbReference>
<feature type="repeat" description="RCC1" evidence="3">
    <location>
        <begin position="1"/>
        <end position="55"/>
    </location>
</feature>
<feature type="repeat" description="RCC1" evidence="3">
    <location>
        <begin position="108"/>
        <end position="158"/>
    </location>
</feature>
<evidence type="ECO:0000259" key="4">
    <source>
        <dbReference type="Pfam" id="PF25390"/>
    </source>
</evidence>
<dbReference type="Gene3D" id="2.130.10.30">
    <property type="entry name" value="Regulator of chromosome condensation 1/beta-lactamase-inhibitor protein II"/>
    <property type="match status" value="2"/>
</dbReference>
<evidence type="ECO:0000256" key="2">
    <source>
        <dbReference type="ARBA" id="ARBA00022737"/>
    </source>
</evidence>
<dbReference type="InterPro" id="IPR058923">
    <property type="entry name" value="RCC1-like_dom"/>
</dbReference>
<comment type="caution">
    <text evidence="5">The sequence shown here is derived from an EMBL/GenBank/DDBJ whole genome shotgun (WGS) entry which is preliminary data.</text>
</comment>
<dbReference type="Proteomes" id="UP001233999">
    <property type="component" value="Unassembled WGS sequence"/>
</dbReference>
<sequence length="372" mass="40246">MKLLSWGANTYGQLGQGIKTEQCSLPGDVKSEYLDLNYLQSIVGGGGHTLVLDKSGHVFACGSNAKGQLGLDMNEEHLVFKKINSLSSHHVTQISCGWDSSLAVTKDGELFVWGSNTYGQLGIPKSKVQYSNIPIKIDVPEITSVSSGLRHTVMITKDGKVLVCGNGRKGQLGLIDDNGETIQQLEQPKEVPGMRNIHSAVCGQHHTIVLTSDGRLYGWGDNKHGQLGLNPILHPTLSSPKEIENLPHELNLNSKLFSGWTHIAILTENGKVINWGRNTYGQLGCHEFKRPASWKPIIMDNIGYVKQLAVGSEHNIAILDSGQMISWGWNEHGNCGVGNDDDVRVPTLIGTSMDHPGVLVGSGAGHSFATVH</sequence>
<dbReference type="InterPro" id="IPR051553">
    <property type="entry name" value="Ran_GTPase-activating"/>
</dbReference>
<dbReference type="GO" id="GO:0005737">
    <property type="term" value="C:cytoplasm"/>
    <property type="evidence" value="ECO:0007669"/>
    <property type="project" value="TreeGrafter"/>
</dbReference>
<dbReference type="PANTHER" id="PTHR45982:SF8">
    <property type="entry name" value="E3 UBIQUITIN-PROTEIN LIGASE HERC2-LIKE PROTEIN-RELATED"/>
    <property type="match status" value="1"/>
</dbReference>
<dbReference type="PANTHER" id="PTHR45982">
    <property type="entry name" value="REGULATOR OF CHROMOSOME CONDENSATION"/>
    <property type="match status" value="1"/>
</dbReference>
<gene>
    <name evidence="5" type="ORF">L9F63_006210</name>
</gene>
<feature type="repeat" description="RCC1" evidence="3">
    <location>
        <begin position="56"/>
        <end position="107"/>
    </location>
</feature>
<dbReference type="SUPFAM" id="SSF50985">
    <property type="entry name" value="RCC1/BLIP-II"/>
    <property type="match status" value="1"/>
</dbReference>
<evidence type="ECO:0000256" key="3">
    <source>
        <dbReference type="PROSITE-ProRule" id="PRU00235"/>
    </source>
</evidence>
<dbReference type="Pfam" id="PF25390">
    <property type="entry name" value="WD40_RLD"/>
    <property type="match status" value="1"/>
</dbReference>
<keyword evidence="2" id="KW-0677">Repeat</keyword>
<accession>A0AAD7ZB29</accession>
<keyword evidence="6" id="KW-1185">Reference proteome</keyword>
<evidence type="ECO:0000256" key="1">
    <source>
        <dbReference type="ARBA" id="ARBA00022658"/>
    </source>
</evidence>
<feature type="repeat" description="RCC1" evidence="3">
    <location>
        <begin position="214"/>
        <end position="269"/>
    </location>
</feature>
<dbReference type="InterPro" id="IPR009091">
    <property type="entry name" value="RCC1/BLIP-II"/>
</dbReference>
<name>A0AAD7ZB29_DIPPU</name>
<dbReference type="PRINTS" id="PR00633">
    <property type="entry name" value="RCCNDNSATION"/>
</dbReference>
<reference evidence="5" key="2">
    <citation type="submission" date="2023-05" db="EMBL/GenBank/DDBJ databases">
        <authorList>
            <person name="Fouks B."/>
        </authorList>
    </citation>
    <scope>NUCLEOTIDE SEQUENCE</scope>
    <source>
        <strain evidence="5">Stay&amp;Tobe</strain>
        <tissue evidence="5">Testes</tissue>
    </source>
</reference>
<feature type="domain" description="RCC1-like" evidence="4">
    <location>
        <begin position="3"/>
        <end position="369"/>
    </location>
</feature>